<dbReference type="AlphaFoldDB" id="A0A6I3IPD2"/>
<dbReference type="PANTHER" id="PTHR32325:SF4">
    <property type="entry name" value="TRYPTOPHANASE"/>
    <property type="match status" value="1"/>
</dbReference>
<sequence>MDTGVCHEPQLRTVIEPFRSHSVGPLRLTTAAERRPKAAEAHHNLLQLRAEDVLIDLITDSGTGAMSRAPATRRDTHRGGAAGSAALHREVRAHDLIVTARCPIRHLRPGTMHRMPSRHRHAPVAATARVLSALSALSAATLVLAGCSDATRTTTSTSTVTSAVQGTASGAVARATSASSAGQVGSAAGDAAGDTAGSGDARLLLVLDSSGSMAERDGRGRTRMEGAQDALRSLVQELPDGAQVGLRVYGSRVKVAGRAAPGSRACTDTRLVTPVGPLDRPALTTAIDAFSPHGDTPIGYALEQVAGDLGSTGRRSVVLVSDGEESCSADPCLVARSLAGQGIDLHVHTVGLEVEPAARRQLRCVAEATGGTYQDATGDDLTRIVSAAVGSARSAGSGWSAPGSGWWGRGGLAGLGGDANPGAIGATMLVLLLLWLLTRGGGRRTGERRD</sequence>
<protein>
    <submittedName>
        <fullName evidence="4">VWA domain-containing protein</fullName>
    </submittedName>
</protein>
<dbReference type="PROSITE" id="PS50234">
    <property type="entry name" value="VWFA"/>
    <property type="match status" value="1"/>
</dbReference>
<dbReference type="SMART" id="SM00327">
    <property type="entry name" value="VWA"/>
    <property type="match status" value="1"/>
</dbReference>
<dbReference type="InterPro" id="IPR036465">
    <property type="entry name" value="vWFA_dom_sf"/>
</dbReference>
<evidence type="ECO:0000259" key="3">
    <source>
        <dbReference type="PROSITE" id="PS50234"/>
    </source>
</evidence>
<gene>
    <name evidence="4" type="ORF">GGG17_07640</name>
</gene>
<dbReference type="InterPro" id="IPR002035">
    <property type="entry name" value="VWF_A"/>
</dbReference>
<dbReference type="RefSeq" id="WP_154593149.1">
    <property type="nucleotide sequence ID" value="NZ_WLVL01000028.1"/>
</dbReference>
<keyword evidence="5" id="KW-1185">Reference proteome</keyword>
<dbReference type="SUPFAM" id="SSF53300">
    <property type="entry name" value="vWA-like"/>
    <property type="match status" value="1"/>
</dbReference>
<accession>A0A6I3IPD2</accession>
<dbReference type="PANTHER" id="PTHR32325">
    <property type="entry name" value="BETA-ELIMINATING LYASE-LIKE PROTEIN-RELATED"/>
    <property type="match status" value="1"/>
</dbReference>
<keyword evidence="2" id="KW-1133">Transmembrane helix</keyword>
<reference evidence="4 5" key="1">
    <citation type="submission" date="2019-11" db="EMBL/GenBank/DDBJ databases">
        <title>Whole genome sequencing identifies a novel species of the genus Arsenicicoccus isolated from human blood.</title>
        <authorList>
            <person name="Jeong J.H."/>
            <person name="Kweon O.J."/>
            <person name="Kim H.R."/>
            <person name="Kim T.-H."/>
            <person name="Ha S.-M."/>
            <person name="Lee M.-K."/>
        </authorList>
    </citation>
    <scope>NUCLEOTIDE SEQUENCE [LARGE SCALE GENOMIC DNA]</scope>
    <source>
        <strain evidence="4 5">MKL-02</strain>
    </source>
</reference>
<evidence type="ECO:0000256" key="1">
    <source>
        <dbReference type="SAM" id="MobiDB-lite"/>
    </source>
</evidence>
<name>A0A6I3IPD2_9MICO</name>
<evidence type="ECO:0000313" key="5">
    <source>
        <dbReference type="Proteomes" id="UP000431092"/>
    </source>
</evidence>
<dbReference type="Proteomes" id="UP000431092">
    <property type="component" value="Unassembled WGS sequence"/>
</dbReference>
<dbReference type="Gene3D" id="3.40.50.410">
    <property type="entry name" value="von Willebrand factor, type A domain"/>
    <property type="match status" value="1"/>
</dbReference>
<dbReference type="Pfam" id="PF13519">
    <property type="entry name" value="VWA_2"/>
    <property type="match status" value="1"/>
</dbReference>
<feature type="region of interest" description="Disordered" evidence="1">
    <location>
        <begin position="64"/>
        <end position="84"/>
    </location>
</feature>
<dbReference type="Gene3D" id="3.90.1150.10">
    <property type="entry name" value="Aspartate Aminotransferase, domain 1"/>
    <property type="match status" value="1"/>
</dbReference>
<evidence type="ECO:0000256" key="2">
    <source>
        <dbReference type="SAM" id="Phobius"/>
    </source>
</evidence>
<comment type="caution">
    <text evidence="4">The sequence shown here is derived from an EMBL/GenBank/DDBJ whole genome shotgun (WGS) entry which is preliminary data.</text>
</comment>
<keyword evidence="2" id="KW-0812">Transmembrane</keyword>
<dbReference type="SUPFAM" id="SSF53383">
    <property type="entry name" value="PLP-dependent transferases"/>
    <property type="match status" value="1"/>
</dbReference>
<feature type="domain" description="VWFA" evidence="3">
    <location>
        <begin position="202"/>
        <end position="388"/>
    </location>
</feature>
<dbReference type="EMBL" id="WLVL01000028">
    <property type="protein sequence ID" value="MTB71840.1"/>
    <property type="molecule type" value="Genomic_DNA"/>
</dbReference>
<evidence type="ECO:0000313" key="4">
    <source>
        <dbReference type="EMBL" id="MTB71840.1"/>
    </source>
</evidence>
<keyword evidence="2" id="KW-0472">Membrane</keyword>
<dbReference type="InterPro" id="IPR015422">
    <property type="entry name" value="PyrdxlP-dep_Trfase_small"/>
</dbReference>
<feature type="transmembrane region" description="Helical" evidence="2">
    <location>
        <begin position="419"/>
        <end position="438"/>
    </location>
</feature>
<organism evidence="4 5">
    <name type="scientific">Arsenicicoccus cauae</name>
    <dbReference type="NCBI Taxonomy" id="2663847"/>
    <lineage>
        <taxon>Bacteria</taxon>
        <taxon>Bacillati</taxon>
        <taxon>Actinomycetota</taxon>
        <taxon>Actinomycetes</taxon>
        <taxon>Micrococcales</taxon>
        <taxon>Intrasporangiaceae</taxon>
        <taxon>Arsenicicoccus</taxon>
    </lineage>
</organism>
<dbReference type="InterPro" id="IPR015424">
    <property type="entry name" value="PyrdxlP-dep_Trfase"/>
</dbReference>
<proteinExistence type="predicted"/>